<accession>A0A6S6SRS1</accession>
<proteinExistence type="predicted"/>
<dbReference type="AlphaFoldDB" id="A0A6S6SRS1"/>
<organism evidence="1">
    <name type="scientific">uncultured Campylobacterales bacterium</name>
    <dbReference type="NCBI Taxonomy" id="352960"/>
    <lineage>
        <taxon>Bacteria</taxon>
        <taxon>Pseudomonadati</taxon>
        <taxon>Campylobacterota</taxon>
        <taxon>Epsilonproteobacteria</taxon>
        <taxon>Campylobacterales</taxon>
        <taxon>environmental samples</taxon>
    </lineage>
</organism>
<reference evidence="1" key="1">
    <citation type="submission" date="2020-01" db="EMBL/GenBank/DDBJ databases">
        <authorList>
            <person name="Meier V. D."/>
            <person name="Meier V D."/>
        </authorList>
    </citation>
    <scope>NUCLEOTIDE SEQUENCE</scope>
    <source>
        <strain evidence="1">HLG_WM_MAG_12</strain>
    </source>
</reference>
<name>A0A6S6SRS1_9BACT</name>
<dbReference type="EMBL" id="CACVAW010000032">
    <property type="protein sequence ID" value="CAA6808391.1"/>
    <property type="molecule type" value="Genomic_DNA"/>
</dbReference>
<sequence length="151" mass="18035">MTFKDNLKKIVKSIYREITLKNKTQIEFRAKLLTMMIISNKDFSSCEKDILKNITSKTYKNDKRSKMLQDMVEEYIELRLKNDINLDTLIFEIDRMIAFNPKLIFKIDIENLKLFLKCSCKENDAQTKNQILDYLKSQMREYTVKLIQTSN</sequence>
<gene>
    <name evidence="1" type="ORF">HELGO_WM16309</name>
</gene>
<evidence type="ECO:0000313" key="1">
    <source>
        <dbReference type="EMBL" id="CAA6808391.1"/>
    </source>
</evidence>
<protein>
    <submittedName>
        <fullName evidence="1">Uncharacterized protein</fullName>
    </submittedName>
</protein>